<keyword evidence="4" id="KW-1185">Reference proteome</keyword>
<proteinExistence type="predicted"/>
<feature type="domain" description="Transcription activator GCR1-like" evidence="2">
    <location>
        <begin position="290"/>
        <end position="360"/>
    </location>
</feature>
<accession>A0A165JYU9</accession>
<sequence>MAILWSRAPQCLLFSHAPFNSPEFRTFADGADTRLPAPEQHIKDGLNRVPEDYQLAVRSILLEDVAKNEEFRTQVLATLKSLPTVSSSSSSQPTPASLNNPRGFVPPSLRQPLPLTTSSHGAHTTSPSGPQVAPFITPLPPWATPAAAPAPVASSPTLPPPSFPFLSPTDTGSSTQSLLGSAANGSRIAPSIPASGAAAPALRDVTSLPFPLILHVPEAPRLVPQVPVELPSVIAPQAVLPVPDDPMDGQWARLTASFSAQKLDKYTRKNRWLRHTGVLIPDYKFPTSGSVRDCWQEWSVGLHGDFSLRELDAYFGSAWRKNDGKKKTPYGKRKVVAEFIEKLVNQCPNWTPELALRFIESQYPKFTARTFHDWTQKPPQHAEVLQHDMTWTP</sequence>
<evidence type="ECO:0000313" key="4">
    <source>
        <dbReference type="Proteomes" id="UP000077266"/>
    </source>
</evidence>
<dbReference type="STRING" id="1314781.A0A165JYU9"/>
<evidence type="ECO:0000313" key="3">
    <source>
        <dbReference type="EMBL" id="KZV95541.1"/>
    </source>
</evidence>
<feature type="compositionally biased region" description="Low complexity" evidence="1">
    <location>
        <begin position="82"/>
        <end position="98"/>
    </location>
</feature>
<dbReference type="EMBL" id="KV425955">
    <property type="protein sequence ID" value="KZV95541.1"/>
    <property type="molecule type" value="Genomic_DNA"/>
</dbReference>
<dbReference type="InterPro" id="IPR022210">
    <property type="entry name" value="TF_GCR1-like"/>
</dbReference>
<gene>
    <name evidence="3" type="ORF">EXIGLDRAFT_707083</name>
</gene>
<dbReference type="Pfam" id="PF12550">
    <property type="entry name" value="GCR1_C"/>
    <property type="match status" value="1"/>
</dbReference>
<dbReference type="OrthoDB" id="3046224at2759"/>
<feature type="region of interest" description="Disordered" evidence="1">
    <location>
        <begin position="82"/>
        <end position="137"/>
    </location>
</feature>
<organism evidence="3 4">
    <name type="scientific">Exidia glandulosa HHB12029</name>
    <dbReference type="NCBI Taxonomy" id="1314781"/>
    <lineage>
        <taxon>Eukaryota</taxon>
        <taxon>Fungi</taxon>
        <taxon>Dikarya</taxon>
        <taxon>Basidiomycota</taxon>
        <taxon>Agaricomycotina</taxon>
        <taxon>Agaricomycetes</taxon>
        <taxon>Auriculariales</taxon>
        <taxon>Exidiaceae</taxon>
        <taxon>Exidia</taxon>
    </lineage>
</organism>
<evidence type="ECO:0000256" key="1">
    <source>
        <dbReference type="SAM" id="MobiDB-lite"/>
    </source>
</evidence>
<reference evidence="3 4" key="1">
    <citation type="journal article" date="2016" name="Mol. Biol. Evol.">
        <title>Comparative Genomics of Early-Diverging Mushroom-Forming Fungi Provides Insights into the Origins of Lignocellulose Decay Capabilities.</title>
        <authorList>
            <person name="Nagy L.G."/>
            <person name="Riley R."/>
            <person name="Tritt A."/>
            <person name="Adam C."/>
            <person name="Daum C."/>
            <person name="Floudas D."/>
            <person name="Sun H."/>
            <person name="Yadav J.S."/>
            <person name="Pangilinan J."/>
            <person name="Larsson K.H."/>
            <person name="Matsuura K."/>
            <person name="Barry K."/>
            <person name="Labutti K."/>
            <person name="Kuo R."/>
            <person name="Ohm R.A."/>
            <person name="Bhattacharya S.S."/>
            <person name="Shirouzu T."/>
            <person name="Yoshinaga Y."/>
            <person name="Martin F.M."/>
            <person name="Grigoriev I.V."/>
            <person name="Hibbett D.S."/>
        </authorList>
    </citation>
    <scope>NUCLEOTIDE SEQUENCE [LARGE SCALE GENOMIC DNA]</scope>
    <source>
        <strain evidence="3 4">HHB12029</strain>
    </source>
</reference>
<dbReference type="InParanoid" id="A0A165JYU9"/>
<name>A0A165JYU9_EXIGL</name>
<dbReference type="AlphaFoldDB" id="A0A165JYU9"/>
<protein>
    <recommendedName>
        <fullName evidence="2">Transcription activator GCR1-like domain-containing protein</fullName>
    </recommendedName>
</protein>
<dbReference type="Proteomes" id="UP000077266">
    <property type="component" value="Unassembled WGS sequence"/>
</dbReference>
<feature type="compositionally biased region" description="Polar residues" evidence="1">
    <location>
        <begin position="114"/>
        <end position="129"/>
    </location>
</feature>
<evidence type="ECO:0000259" key="2">
    <source>
        <dbReference type="Pfam" id="PF12550"/>
    </source>
</evidence>